<dbReference type="OrthoDB" id="10027013at2759"/>
<evidence type="ECO:0000256" key="5">
    <source>
        <dbReference type="ARBA" id="ARBA00023136"/>
    </source>
</evidence>
<dbReference type="EMBL" id="LSSM01007748">
    <property type="protein sequence ID" value="OMJ07045.1"/>
    <property type="molecule type" value="Genomic_DNA"/>
</dbReference>
<gene>
    <name evidence="7" type="ORF">AYI69_g11581</name>
</gene>
<evidence type="ECO:0000256" key="1">
    <source>
        <dbReference type="ARBA" id="ARBA00004141"/>
    </source>
</evidence>
<evidence type="ECO:0000313" key="7">
    <source>
        <dbReference type="EMBL" id="OMJ07045.1"/>
    </source>
</evidence>
<dbReference type="Proteomes" id="UP000187429">
    <property type="component" value="Unassembled WGS sequence"/>
</dbReference>
<accession>A0A1R1WXF0</accession>
<dbReference type="PANTHER" id="PTHR12841">
    <property type="entry name" value="PROTEIN UNC-50 HOMOLOG"/>
    <property type="match status" value="1"/>
</dbReference>
<proteinExistence type="inferred from homology"/>
<evidence type="ECO:0000256" key="3">
    <source>
        <dbReference type="ARBA" id="ARBA00022692"/>
    </source>
</evidence>
<comment type="subcellular location">
    <subcellularLocation>
        <location evidence="1">Membrane</location>
        <topology evidence="1">Multi-pass membrane protein</topology>
    </subcellularLocation>
</comment>
<evidence type="ECO:0000256" key="6">
    <source>
        <dbReference type="SAM" id="Phobius"/>
    </source>
</evidence>
<comment type="caution">
    <text evidence="7">The sequence shown here is derived from an EMBL/GenBank/DDBJ whole genome shotgun (WGS) entry which is preliminary data.</text>
</comment>
<sequence>MQSLQINDGGGYYRTRRKRNGGRNQYFKKLLKWGQMDFEYALWEMLYLIINPKRVYRNIYYHKQTKNQWYRDEPAFILLQILCLIINNCEYKLKVTNYLPWLCSIVVGVWSSVWSWGQSASGCCAEAGGCELLGCRRRAGFGILPDRKQLLYPDDKHLQLPAAHRVAVRVRCALQRLLPILLVYLRRAVLLPAASQQASADQPRLRESAVRPWLVAVLVRLVPGLQRAALCAQTFGAVLSAGLLFGGFVVSFVRLQLQYQPSRARLLLLDSAPAHWPISTQS</sequence>
<name>A0A1R1WXF0_9FUNG</name>
<keyword evidence="3 6" id="KW-0812">Transmembrane</keyword>
<protein>
    <submittedName>
        <fullName evidence="7">Protein unc-50-like protein</fullName>
    </submittedName>
</protein>
<keyword evidence="5 6" id="KW-0472">Membrane</keyword>
<evidence type="ECO:0000313" key="8">
    <source>
        <dbReference type="Proteomes" id="UP000187429"/>
    </source>
</evidence>
<comment type="similarity">
    <text evidence="2">Belongs to the unc-50 family.</text>
</comment>
<dbReference type="GO" id="GO:0000139">
    <property type="term" value="C:Golgi membrane"/>
    <property type="evidence" value="ECO:0007669"/>
    <property type="project" value="TreeGrafter"/>
</dbReference>
<organism evidence="7 8">
    <name type="scientific">Smittium culicis</name>
    <dbReference type="NCBI Taxonomy" id="133412"/>
    <lineage>
        <taxon>Eukaryota</taxon>
        <taxon>Fungi</taxon>
        <taxon>Fungi incertae sedis</taxon>
        <taxon>Zoopagomycota</taxon>
        <taxon>Kickxellomycotina</taxon>
        <taxon>Harpellomycetes</taxon>
        <taxon>Harpellales</taxon>
        <taxon>Legeriomycetaceae</taxon>
        <taxon>Smittium</taxon>
    </lineage>
</organism>
<keyword evidence="8" id="KW-1185">Reference proteome</keyword>
<reference evidence="8" key="1">
    <citation type="submission" date="2017-01" db="EMBL/GenBank/DDBJ databases">
        <authorList>
            <person name="Wang Y."/>
            <person name="White M."/>
            <person name="Kvist S."/>
            <person name="Moncalvo J.-M."/>
        </authorList>
    </citation>
    <scope>NUCLEOTIDE SEQUENCE [LARGE SCALE GENOMIC DNA]</scope>
    <source>
        <strain evidence="8">ID-206-W2</strain>
    </source>
</reference>
<dbReference type="AlphaFoldDB" id="A0A1R1WXF0"/>
<dbReference type="InterPro" id="IPR007881">
    <property type="entry name" value="UNC-50"/>
</dbReference>
<feature type="transmembrane region" description="Helical" evidence="6">
    <location>
        <begin position="235"/>
        <end position="255"/>
    </location>
</feature>
<dbReference type="Pfam" id="PF05216">
    <property type="entry name" value="UNC-50"/>
    <property type="match status" value="1"/>
</dbReference>
<evidence type="ECO:0000256" key="4">
    <source>
        <dbReference type="ARBA" id="ARBA00022989"/>
    </source>
</evidence>
<keyword evidence="4 6" id="KW-1133">Transmembrane helix</keyword>
<evidence type="ECO:0000256" key="2">
    <source>
        <dbReference type="ARBA" id="ARBA00006293"/>
    </source>
</evidence>
<dbReference type="PANTHER" id="PTHR12841:SF6">
    <property type="entry name" value="PROTEIN UNC-50 HOMOLOG"/>
    <property type="match status" value="1"/>
</dbReference>